<evidence type="ECO:0000256" key="1">
    <source>
        <dbReference type="SAM" id="SignalP"/>
    </source>
</evidence>
<dbReference type="AlphaFoldDB" id="A0A1W6Z1P4"/>
<dbReference type="RefSeq" id="WP_086057908.1">
    <property type="nucleotide sequence ID" value="NZ_CP021109.1"/>
</dbReference>
<organism evidence="2 3">
    <name type="scientific">Bordetella genomosp. 9</name>
    <dbReference type="NCBI Taxonomy" id="1416803"/>
    <lineage>
        <taxon>Bacteria</taxon>
        <taxon>Pseudomonadati</taxon>
        <taxon>Pseudomonadota</taxon>
        <taxon>Betaproteobacteria</taxon>
        <taxon>Burkholderiales</taxon>
        <taxon>Alcaligenaceae</taxon>
        <taxon>Bordetella</taxon>
    </lineage>
</organism>
<evidence type="ECO:0008006" key="4">
    <source>
        <dbReference type="Google" id="ProtNLM"/>
    </source>
</evidence>
<reference evidence="2 3" key="1">
    <citation type="submission" date="2017-05" db="EMBL/GenBank/DDBJ databases">
        <title>Complete and WGS of Bordetella genogroups.</title>
        <authorList>
            <person name="Spilker T."/>
            <person name="LiPuma J."/>
        </authorList>
    </citation>
    <scope>NUCLEOTIDE SEQUENCE [LARGE SCALE GENOMIC DNA]</scope>
    <source>
        <strain evidence="2 3">AU17164</strain>
    </source>
</reference>
<gene>
    <name evidence="2" type="ORF">CAL13_13790</name>
</gene>
<keyword evidence="3" id="KW-1185">Reference proteome</keyword>
<evidence type="ECO:0000313" key="2">
    <source>
        <dbReference type="EMBL" id="ARP87161.1"/>
    </source>
</evidence>
<dbReference type="NCBIfam" id="NF046053">
    <property type="entry name" value="lipo_BPTD_2524"/>
    <property type="match status" value="1"/>
</dbReference>
<accession>A0A1W6Z1P4</accession>
<name>A0A1W6Z1P4_9BORD</name>
<sequence>MPRRRTWLAASLLMLAGCAAGIEPGGDYPSVTFDVSAPYDAAYRRASEFVRVCHTEREYRYGLRYGDNHSVDEKFATTRIEVFKLPEPTRHLEIIETKPNTKVTSTVTVTVVGAAPWDAQELAAARQSIQTATPVCRPGAD</sequence>
<protein>
    <recommendedName>
        <fullName evidence="4">Lipoprotein</fullName>
    </recommendedName>
</protein>
<dbReference type="Proteomes" id="UP000194139">
    <property type="component" value="Chromosome"/>
</dbReference>
<dbReference type="EMBL" id="CP021109">
    <property type="protein sequence ID" value="ARP87161.1"/>
    <property type="molecule type" value="Genomic_DNA"/>
</dbReference>
<dbReference type="OrthoDB" id="8635383at2"/>
<feature type="signal peptide" evidence="1">
    <location>
        <begin position="1"/>
        <end position="21"/>
    </location>
</feature>
<evidence type="ECO:0000313" key="3">
    <source>
        <dbReference type="Proteomes" id="UP000194139"/>
    </source>
</evidence>
<dbReference type="PROSITE" id="PS51257">
    <property type="entry name" value="PROKAR_LIPOPROTEIN"/>
    <property type="match status" value="1"/>
</dbReference>
<proteinExistence type="predicted"/>
<feature type="chain" id="PRO_5010853981" description="Lipoprotein" evidence="1">
    <location>
        <begin position="22"/>
        <end position="141"/>
    </location>
</feature>
<keyword evidence="1" id="KW-0732">Signal</keyword>